<dbReference type="Proteomes" id="UP000290560">
    <property type="component" value="Unassembled WGS sequence"/>
</dbReference>
<evidence type="ECO:0000313" key="1">
    <source>
        <dbReference type="EMBL" id="RZR71359.1"/>
    </source>
</evidence>
<protein>
    <submittedName>
        <fullName evidence="1">Uncharacterized protein</fullName>
    </submittedName>
</protein>
<accession>A0A445MAV9</accession>
<feature type="non-terminal residue" evidence="1">
    <location>
        <position position="1"/>
    </location>
</feature>
<proteinExistence type="predicted"/>
<dbReference type="AlphaFoldDB" id="A0A445MAV9"/>
<gene>
    <name evidence="1" type="ORF">BHM03_00004837</name>
</gene>
<organism evidence="1">
    <name type="scientific">Ensete ventricosum</name>
    <name type="common">Abyssinian banana</name>
    <name type="synonym">Musa ensete</name>
    <dbReference type="NCBI Taxonomy" id="4639"/>
    <lineage>
        <taxon>Eukaryota</taxon>
        <taxon>Viridiplantae</taxon>
        <taxon>Streptophyta</taxon>
        <taxon>Embryophyta</taxon>
        <taxon>Tracheophyta</taxon>
        <taxon>Spermatophyta</taxon>
        <taxon>Magnoliopsida</taxon>
        <taxon>Liliopsida</taxon>
        <taxon>Zingiberales</taxon>
        <taxon>Musaceae</taxon>
        <taxon>Ensete</taxon>
    </lineage>
</organism>
<sequence length="125" mass="13419">ILPCIRSLFSCVAHTNSDPSGATPVPRARCNIDALQTVYVFWAPPVGANRPQAWVRGNNTVRGHAPRFLSCLRSLAFPKPTLEPELRAFDRSPPLSNPSLAVVAAVAVVVRTVSRAEVEGLGYTG</sequence>
<dbReference type="EMBL" id="KV875523">
    <property type="protein sequence ID" value="RZR71359.1"/>
    <property type="molecule type" value="Genomic_DNA"/>
</dbReference>
<name>A0A445MAV9_ENSVE</name>
<reference evidence="1" key="1">
    <citation type="journal article" date="2018" name="Data Brief">
        <title>Genome sequence data from 17 accessions of Ensete ventricosum, a staple food crop for millions in Ethiopia.</title>
        <authorList>
            <person name="Yemataw Z."/>
            <person name="Muzemil S."/>
            <person name="Ambachew D."/>
            <person name="Tripathi L."/>
            <person name="Tesfaye K."/>
            <person name="Chala A."/>
            <person name="Farbos A."/>
            <person name="O'Neill P."/>
            <person name="Moore K."/>
            <person name="Grant M."/>
            <person name="Studholme D.J."/>
        </authorList>
    </citation>
    <scope>NUCLEOTIDE SEQUENCE [LARGE SCALE GENOMIC DNA]</scope>
    <source>
        <tissue evidence="1">Leaf</tissue>
    </source>
</reference>